<dbReference type="PROSITE" id="PS50405">
    <property type="entry name" value="GST_CTER"/>
    <property type="match status" value="1"/>
</dbReference>
<dbReference type="HOGENOM" id="CLU_011226_14_4_5"/>
<dbReference type="SFLD" id="SFLDG01151">
    <property type="entry name" value="Main.2:_Nu-like"/>
    <property type="match status" value="1"/>
</dbReference>
<dbReference type="InterPro" id="IPR036282">
    <property type="entry name" value="Glutathione-S-Trfase_C_sf"/>
</dbReference>
<gene>
    <name evidence="4" type="ORF">Y88_0843</name>
</gene>
<dbReference type="InterPro" id="IPR004046">
    <property type="entry name" value="GST_C"/>
</dbReference>
<dbReference type="PANTHER" id="PTHR44051:SF22">
    <property type="entry name" value="DISULFIDE-BOND OXIDOREDUCTASE YGHU"/>
    <property type="match status" value="1"/>
</dbReference>
<name>F1Z9F7_9SPHN</name>
<dbReference type="SUPFAM" id="SSF52833">
    <property type="entry name" value="Thioredoxin-like"/>
    <property type="match status" value="1"/>
</dbReference>
<dbReference type="FunCoup" id="F1Z9F7">
    <property type="interactions" value="14"/>
</dbReference>
<organism evidence="4 5">
    <name type="scientific">Novosphingobium nitrogenifigens DSM 19370</name>
    <dbReference type="NCBI Taxonomy" id="983920"/>
    <lineage>
        <taxon>Bacteria</taxon>
        <taxon>Pseudomonadati</taxon>
        <taxon>Pseudomonadota</taxon>
        <taxon>Alphaproteobacteria</taxon>
        <taxon>Sphingomonadales</taxon>
        <taxon>Sphingomonadaceae</taxon>
        <taxon>Novosphingobium</taxon>
    </lineage>
</organism>
<evidence type="ECO:0000313" key="4">
    <source>
        <dbReference type="EMBL" id="EGD58785.1"/>
    </source>
</evidence>
<dbReference type="NCBIfam" id="NF008731">
    <property type="entry name" value="PRK11752.1"/>
    <property type="match status" value="1"/>
</dbReference>
<dbReference type="Gene3D" id="3.40.30.10">
    <property type="entry name" value="Glutaredoxin"/>
    <property type="match status" value="1"/>
</dbReference>
<dbReference type="RefSeq" id="WP_008066212.1">
    <property type="nucleotide sequence ID" value="NZ_AQWK01000002.1"/>
</dbReference>
<dbReference type="PROSITE" id="PS50404">
    <property type="entry name" value="GST_NTER"/>
    <property type="match status" value="1"/>
</dbReference>
<reference evidence="4 5" key="1">
    <citation type="journal article" date="2012" name="J. Bacteriol.">
        <title>Draft Genome Sequence of Novosphingobium nitrogenifigens Y88T.</title>
        <authorList>
            <person name="Strabala T.J."/>
            <person name="Macdonald L."/>
            <person name="Liu V."/>
            <person name="Smit A.M."/>
        </authorList>
    </citation>
    <scope>NUCLEOTIDE SEQUENCE [LARGE SCALE GENOMIC DNA]</scope>
    <source>
        <strain evidence="4 5">DSM 19370</strain>
    </source>
</reference>
<sequence>MAESDPASNQPPGYVPPKVWTWETPSGGTFANINRPISGATHDKDLPVGRHPLQLYSLGTPNGVKVTIMLEELLEKGHAGAEYDAWLINIGQGDQFSSGFVEINPNSKIPAMLDRSIDPPVRLFESGSILFYLAEKFGEFLPTETHARAETMNWLMWQMGSAPYLGGGFGHFYAYAPFKIEYAINRFAMETKRLLHVLDTQLGKSEYLAGDSYSIADIASFTWYGGMIRDAYDAQEFLSVEEYGNVARWAREIEARPAVKRGRMVNRAVGAPENQLRERHDARDFDVNTQDKVEARGGVRI</sequence>
<dbReference type="InterPro" id="IPR036249">
    <property type="entry name" value="Thioredoxin-like_sf"/>
</dbReference>
<dbReference type="OrthoDB" id="9803562at2"/>
<dbReference type="SFLD" id="SFLDS00019">
    <property type="entry name" value="Glutathione_Transferase_(cytos"/>
    <property type="match status" value="1"/>
</dbReference>
<dbReference type="GO" id="GO:0016740">
    <property type="term" value="F:transferase activity"/>
    <property type="evidence" value="ECO:0007669"/>
    <property type="project" value="UniProtKB-KW"/>
</dbReference>
<dbReference type="InterPro" id="IPR004045">
    <property type="entry name" value="Glutathione_S-Trfase_N"/>
</dbReference>
<dbReference type="InterPro" id="IPR010987">
    <property type="entry name" value="Glutathione-S-Trfase_C-like"/>
</dbReference>
<evidence type="ECO:0000259" key="3">
    <source>
        <dbReference type="PROSITE" id="PS50405"/>
    </source>
</evidence>
<comment type="caution">
    <text evidence="4">The sequence shown here is derived from an EMBL/GenBank/DDBJ whole genome shotgun (WGS) entry which is preliminary data.</text>
</comment>
<feature type="domain" description="GST N-terminal" evidence="2">
    <location>
        <begin position="54"/>
        <end position="141"/>
    </location>
</feature>
<evidence type="ECO:0000313" key="5">
    <source>
        <dbReference type="Proteomes" id="UP000004728"/>
    </source>
</evidence>
<dbReference type="AlphaFoldDB" id="F1Z9F7"/>
<dbReference type="SFLD" id="SFLDG00358">
    <property type="entry name" value="Main_(cytGST)"/>
    <property type="match status" value="1"/>
</dbReference>
<feature type="domain" description="GST C-terminal" evidence="3">
    <location>
        <begin position="144"/>
        <end position="276"/>
    </location>
</feature>
<protein>
    <submittedName>
        <fullName evidence="4">Glutathione S-transferase domain protein</fullName>
    </submittedName>
</protein>
<evidence type="ECO:0000259" key="2">
    <source>
        <dbReference type="PROSITE" id="PS50404"/>
    </source>
</evidence>
<dbReference type="InParanoid" id="F1Z9F7"/>
<dbReference type="PANTHER" id="PTHR44051">
    <property type="entry name" value="GLUTATHIONE S-TRANSFERASE-RELATED"/>
    <property type="match status" value="1"/>
</dbReference>
<dbReference type="SUPFAM" id="SSF47616">
    <property type="entry name" value="GST C-terminal domain-like"/>
    <property type="match status" value="1"/>
</dbReference>
<dbReference type="InterPro" id="IPR040079">
    <property type="entry name" value="Glutathione_S-Trfase"/>
</dbReference>
<dbReference type="STRING" id="983920.Y88_0843"/>
<dbReference type="eggNOG" id="COG0625">
    <property type="taxonomic scope" value="Bacteria"/>
</dbReference>
<dbReference type="Gene3D" id="1.20.1050.10">
    <property type="match status" value="1"/>
</dbReference>
<dbReference type="Pfam" id="PF00043">
    <property type="entry name" value="GST_C"/>
    <property type="match status" value="1"/>
</dbReference>
<evidence type="ECO:0000256" key="1">
    <source>
        <dbReference type="RuleBase" id="RU003494"/>
    </source>
</evidence>
<keyword evidence="4" id="KW-0808">Transferase</keyword>
<dbReference type="CDD" id="cd03048">
    <property type="entry name" value="GST_N_Ure2p_like"/>
    <property type="match status" value="1"/>
</dbReference>
<comment type="similarity">
    <text evidence="1">Belongs to the GST superfamily.</text>
</comment>
<dbReference type="Pfam" id="PF02798">
    <property type="entry name" value="GST_N"/>
    <property type="match status" value="1"/>
</dbReference>
<dbReference type="EMBL" id="AEWJ01000041">
    <property type="protein sequence ID" value="EGD58785.1"/>
    <property type="molecule type" value="Genomic_DNA"/>
</dbReference>
<dbReference type="Proteomes" id="UP000004728">
    <property type="component" value="Unassembled WGS sequence"/>
</dbReference>
<accession>F1Z9F7</accession>
<keyword evidence="5" id="KW-1185">Reference proteome</keyword>
<dbReference type="CDD" id="cd10292">
    <property type="entry name" value="GST_C_YghU_like"/>
    <property type="match status" value="1"/>
</dbReference>
<proteinExistence type="inferred from homology"/>